<dbReference type="SUPFAM" id="SSF55729">
    <property type="entry name" value="Acyl-CoA N-acyltransferases (Nat)"/>
    <property type="match status" value="1"/>
</dbReference>
<dbReference type="Pfam" id="PF13302">
    <property type="entry name" value="Acetyltransf_3"/>
    <property type="match status" value="1"/>
</dbReference>
<accession>A0A9X4AKU8</accession>
<dbReference type="Proteomes" id="UP001145072">
    <property type="component" value="Unassembled WGS sequence"/>
</dbReference>
<feature type="domain" description="N-acetyltransferase" evidence="1">
    <location>
        <begin position="10"/>
        <end position="168"/>
    </location>
</feature>
<dbReference type="PROSITE" id="PS51186">
    <property type="entry name" value="GNAT"/>
    <property type="match status" value="1"/>
</dbReference>
<dbReference type="PANTHER" id="PTHR43792">
    <property type="entry name" value="GNAT FAMILY, PUTATIVE (AFU_ORTHOLOGUE AFUA_3G00765)-RELATED-RELATED"/>
    <property type="match status" value="1"/>
</dbReference>
<reference evidence="2" key="1">
    <citation type="submission" date="2022-06" db="EMBL/GenBank/DDBJ databases">
        <title>Aquibacillus sp. a new bacterium isolated from soil saline samples.</title>
        <authorList>
            <person name="Galisteo C."/>
            <person name="De La Haba R."/>
            <person name="Sanchez-Porro C."/>
            <person name="Ventosa A."/>
        </authorList>
    </citation>
    <scope>NUCLEOTIDE SEQUENCE</scope>
    <source>
        <strain evidence="2">JCM 12387</strain>
    </source>
</reference>
<dbReference type="AlphaFoldDB" id="A0A9X4AKU8"/>
<dbReference type="InterPro" id="IPR016181">
    <property type="entry name" value="Acyl_CoA_acyltransferase"/>
</dbReference>
<dbReference type="PANTHER" id="PTHR43792:SF1">
    <property type="entry name" value="N-ACETYLTRANSFERASE DOMAIN-CONTAINING PROTEIN"/>
    <property type="match status" value="1"/>
</dbReference>
<gene>
    <name evidence="2" type="ORF">NC661_15425</name>
</gene>
<evidence type="ECO:0000313" key="3">
    <source>
        <dbReference type="Proteomes" id="UP001145072"/>
    </source>
</evidence>
<proteinExistence type="predicted"/>
<protein>
    <submittedName>
        <fullName evidence="2">GNAT family N-acetyltransferase</fullName>
    </submittedName>
</protein>
<dbReference type="GO" id="GO:0016747">
    <property type="term" value="F:acyltransferase activity, transferring groups other than amino-acyl groups"/>
    <property type="evidence" value="ECO:0007669"/>
    <property type="project" value="InterPro"/>
</dbReference>
<dbReference type="RefSeq" id="WP_259866098.1">
    <property type="nucleotide sequence ID" value="NZ_JAMQJZ010000013.1"/>
</dbReference>
<dbReference type="Gene3D" id="3.40.630.30">
    <property type="match status" value="1"/>
</dbReference>
<dbReference type="EMBL" id="JAMQJZ010000013">
    <property type="protein sequence ID" value="MDC3421763.1"/>
    <property type="molecule type" value="Genomic_DNA"/>
</dbReference>
<organism evidence="2 3">
    <name type="scientific">Aquibacillus koreensis</name>
    <dbReference type="NCBI Taxonomy" id="279446"/>
    <lineage>
        <taxon>Bacteria</taxon>
        <taxon>Bacillati</taxon>
        <taxon>Bacillota</taxon>
        <taxon>Bacilli</taxon>
        <taxon>Bacillales</taxon>
        <taxon>Bacillaceae</taxon>
        <taxon>Aquibacillus</taxon>
    </lineage>
</organism>
<evidence type="ECO:0000259" key="1">
    <source>
        <dbReference type="PROSITE" id="PS51186"/>
    </source>
</evidence>
<keyword evidence="3" id="KW-1185">Reference proteome</keyword>
<dbReference type="InterPro" id="IPR000182">
    <property type="entry name" value="GNAT_dom"/>
</dbReference>
<dbReference type="InterPro" id="IPR051531">
    <property type="entry name" value="N-acetyltransferase"/>
</dbReference>
<comment type="caution">
    <text evidence="2">The sequence shown here is derived from an EMBL/GenBank/DDBJ whole genome shotgun (WGS) entry which is preliminary data.</text>
</comment>
<name>A0A9X4AKU8_9BACI</name>
<evidence type="ECO:0000313" key="2">
    <source>
        <dbReference type="EMBL" id="MDC3421763.1"/>
    </source>
</evidence>
<sequence length="175" mass="20473">MQYLWKTERLAFREMDMEDVSRLQMIFDDPVAMKYYPNRKNKEETVRWIVWNKNNYRIFGVGLWIVECKYSGLFLGQCGLVPQKVDGKVEMEVGYLFVRDHWGKGYATEAAQACVDYGLHTLRIGQLISLIDPANEPSIKVAKRIGMQKQKMVEKWEKQLIVYAIEKESDVHTDG</sequence>